<evidence type="ECO:0000313" key="1">
    <source>
        <dbReference type="EMBL" id="RKE97817.1"/>
    </source>
</evidence>
<gene>
    <name evidence="1" type="ORF">C8N30_2446</name>
</gene>
<organism evidence="1 2">
    <name type="scientific">Sulfitobacter guttiformis</name>
    <dbReference type="NCBI Taxonomy" id="74349"/>
    <lineage>
        <taxon>Bacteria</taxon>
        <taxon>Pseudomonadati</taxon>
        <taxon>Pseudomonadota</taxon>
        <taxon>Alphaproteobacteria</taxon>
        <taxon>Rhodobacterales</taxon>
        <taxon>Roseobacteraceae</taxon>
        <taxon>Sulfitobacter</taxon>
    </lineage>
</organism>
<sequence>MDGLSGLTLLFRFLQGIEVTEQIAIYMASRSKAGAASSCSFELFTTKK</sequence>
<evidence type="ECO:0000313" key="2">
    <source>
        <dbReference type="Proteomes" id="UP000284407"/>
    </source>
</evidence>
<dbReference type="AlphaFoldDB" id="A0A420DUM5"/>
<protein>
    <submittedName>
        <fullName evidence="1">Uncharacterized protein</fullName>
    </submittedName>
</protein>
<dbReference type="Proteomes" id="UP000284407">
    <property type="component" value="Unassembled WGS sequence"/>
</dbReference>
<name>A0A420DUM5_9RHOB</name>
<accession>A0A420DUM5</accession>
<proteinExistence type="predicted"/>
<reference evidence="1 2" key="1">
    <citation type="submission" date="2018-09" db="EMBL/GenBank/DDBJ databases">
        <title>Genomic Encyclopedia of Archaeal and Bacterial Type Strains, Phase II (KMG-II): from individual species to whole genera.</title>
        <authorList>
            <person name="Goeker M."/>
        </authorList>
    </citation>
    <scope>NUCLEOTIDE SEQUENCE [LARGE SCALE GENOMIC DNA]</scope>
    <source>
        <strain evidence="1 2">DSM 11458</strain>
    </source>
</reference>
<keyword evidence="2" id="KW-1185">Reference proteome</keyword>
<dbReference type="EMBL" id="RAQK01000001">
    <property type="protein sequence ID" value="RKE97817.1"/>
    <property type="molecule type" value="Genomic_DNA"/>
</dbReference>
<comment type="caution">
    <text evidence="1">The sequence shown here is derived from an EMBL/GenBank/DDBJ whole genome shotgun (WGS) entry which is preliminary data.</text>
</comment>